<sequence length="537" mass="59663">MESHVASASLSFRDRVPNADAKGGRRWLYPRLAKGRFYRWRTILAWLLLAALFAGPFVWVDGHPLFLFNVLERKFIFFGVAFWPQDFHLVAIGLLTFITFVALFTVVYGRVWCGWACPQTIFMEMIFRNIEELIEGDFKARQRLDAAPWTSEKIVKKAAKHSVFFLISFVISNTFLAYIIGRDQWLTLVTDDPTQHLGGLAAILVFTGVFYLVFARLREIVCTTICPYGRLQGVLLDRNSLVVAYDYLRGEPRGKKQRAGGTEQGAGSRGQGAQGKTCKVNPVPHVLSPTLSAPSPLPHALSSTLPTPSPLPHALSTTLSAPSPQPPAQSTPAARGHCVDCKLCVQVCPMGIDIRNGTQLECINCTACMDACDDVMTKIDRPTGLIRIDSVAGIEHRQPVRFNGRMAAYSAVLAALVGVLVFLLVSRATVEVTVLRAPGQLFQREANRQVSNLYLIELVNKTYQTKPIRFRLNHPEATLRFVQPIMQAPANELTKGTFFILLPEKNIRQNSTPIEIEVLSGDKVVDKVRTSFLGPVQ</sequence>
<dbReference type="PROSITE" id="PS51379">
    <property type="entry name" value="4FE4S_FER_2"/>
    <property type="match status" value="1"/>
</dbReference>
<feature type="transmembrane region" description="Helical" evidence="8">
    <location>
        <begin position="43"/>
        <end position="60"/>
    </location>
</feature>
<keyword evidence="2" id="KW-0004">4Fe-4S</keyword>
<gene>
    <name evidence="10" type="ORF">BN8_02929</name>
</gene>
<dbReference type="SUPFAM" id="SSF54862">
    <property type="entry name" value="4Fe-4S ferredoxins"/>
    <property type="match status" value="1"/>
</dbReference>
<keyword evidence="11" id="KW-1185">Reference proteome</keyword>
<accession>I2GIS8</accession>
<dbReference type="InterPro" id="IPR017900">
    <property type="entry name" value="4Fe4S_Fe_S_CS"/>
</dbReference>
<comment type="caution">
    <text evidence="10">The sequence shown here is derived from an EMBL/GenBank/DDBJ whole genome shotgun (WGS) entry which is preliminary data.</text>
</comment>
<evidence type="ECO:0000256" key="3">
    <source>
        <dbReference type="ARBA" id="ARBA00022723"/>
    </source>
</evidence>
<keyword evidence="8" id="KW-1133">Transmembrane helix</keyword>
<keyword evidence="4" id="KW-0249">Electron transport</keyword>
<feature type="transmembrane region" description="Helical" evidence="8">
    <location>
        <begin position="87"/>
        <end position="108"/>
    </location>
</feature>
<proteinExistence type="predicted"/>
<evidence type="ECO:0000256" key="8">
    <source>
        <dbReference type="SAM" id="Phobius"/>
    </source>
</evidence>
<keyword evidence="1" id="KW-0813">Transport</keyword>
<dbReference type="InterPro" id="IPR032879">
    <property type="entry name" value="FixG_C"/>
</dbReference>
<evidence type="ECO:0000313" key="10">
    <source>
        <dbReference type="EMBL" id="CCH53803.1"/>
    </source>
</evidence>
<evidence type="ECO:0000256" key="1">
    <source>
        <dbReference type="ARBA" id="ARBA00022448"/>
    </source>
</evidence>
<feature type="compositionally biased region" description="Gly residues" evidence="7">
    <location>
        <begin position="262"/>
        <end position="273"/>
    </location>
</feature>
<dbReference type="PANTHER" id="PTHR30176:SF3">
    <property type="entry name" value="FERREDOXIN-TYPE PROTEIN NAPH"/>
    <property type="match status" value="1"/>
</dbReference>
<dbReference type="GO" id="GO:0005886">
    <property type="term" value="C:plasma membrane"/>
    <property type="evidence" value="ECO:0007669"/>
    <property type="project" value="TreeGrafter"/>
</dbReference>
<dbReference type="Gene3D" id="2.60.40.10">
    <property type="entry name" value="Immunoglobulins"/>
    <property type="match status" value="1"/>
</dbReference>
<dbReference type="InterPro" id="IPR051684">
    <property type="entry name" value="Electron_Trans/Redox"/>
</dbReference>
<feature type="region of interest" description="Disordered" evidence="7">
    <location>
        <begin position="289"/>
        <end position="332"/>
    </location>
</feature>
<evidence type="ECO:0000256" key="6">
    <source>
        <dbReference type="ARBA" id="ARBA00023014"/>
    </source>
</evidence>
<feature type="region of interest" description="Disordered" evidence="7">
    <location>
        <begin position="253"/>
        <end position="277"/>
    </location>
</feature>
<feature type="domain" description="4Fe-4S ferredoxin-type" evidence="9">
    <location>
        <begin position="329"/>
        <end position="357"/>
    </location>
</feature>
<evidence type="ECO:0000313" key="11">
    <source>
        <dbReference type="Proteomes" id="UP000009309"/>
    </source>
</evidence>
<keyword evidence="6" id="KW-0411">Iron-sulfur</keyword>
<dbReference type="eggNOG" id="COG0348">
    <property type="taxonomic scope" value="Bacteria"/>
</dbReference>
<dbReference type="InterPro" id="IPR013783">
    <property type="entry name" value="Ig-like_fold"/>
</dbReference>
<dbReference type="PROSITE" id="PS00198">
    <property type="entry name" value="4FE4S_FER_1"/>
    <property type="match status" value="1"/>
</dbReference>
<dbReference type="RefSeq" id="WP_009282383.1">
    <property type="nucleotide sequence ID" value="NZ_CAIT01000006.1"/>
</dbReference>
<dbReference type="STRING" id="1185876.BN8_02929"/>
<dbReference type="InterPro" id="IPR017896">
    <property type="entry name" value="4Fe4S_Fe-S-bd"/>
</dbReference>
<dbReference type="Pfam" id="PF12801">
    <property type="entry name" value="Fer4_5"/>
    <property type="match status" value="1"/>
</dbReference>
<dbReference type="GO" id="GO:0046872">
    <property type="term" value="F:metal ion binding"/>
    <property type="evidence" value="ECO:0007669"/>
    <property type="project" value="UniProtKB-KW"/>
</dbReference>
<feature type="transmembrane region" description="Helical" evidence="8">
    <location>
        <begin position="196"/>
        <end position="214"/>
    </location>
</feature>
<feature type="transmembrane region" description="Helical" evidence="8">
    <location>
        <begin position="406"/>
        <end position="425"/>
    </location>
</feature>
<dbReference type="Pfam" id="PF11614">
    <property type="entry name" value="FixG_C"/>
    <property type="match status" value="1"/>
</dbReference>
<feature type="compositionally biased region" description="Low complexity" evidence="7">
    <location>
        <begin position="289"/>
        <end position="322"/>
    </location>
</feature>
<dbReference type="EMBL" id="CAIT01000006">
    <property type="protein sequence ID" value="CCH53803.1"/>
    <property type="molecule type" value="Genomic_DNA"/>
</dbReference>
<dbReference type="AlphaFoldDB" id="I2GIS8"/>
<evidence type="ECO:0000259" key="9">
    <source>
        <dbReference type="PROSITE" id="PS51379"/>
    </source>
</evidence>
<dbReference type="Proteomes" id="UP000009309">
    <property type="component" value="Unassembled WGS sequence"/>
</dbReference>
<name>I2GIS8_9BACT</name>
<keyword evidence="8" id="KW-0472">Membrane</keyword>
<evidence type="ECO:0000256" key="7">
    <source>
        <dbReference type="SAM" id="MobiDB-lite"/>
    </source>
</evidence>
<dbReference type="Pfam" id="PF13746">
    <property type="entry name" value="Fer4_18"/>
    <property type="match status" value="2"/>
</dbReference>
<feature type="transmembrane region" description="Helical" evidence="8">
    <location>
        <begin position="163"/>
        <end position="181"/>
    </location>
</feature>
<organism evidence="10 11">
    <name type="scientific">Fibrisoma limi BUZ 3</name>
    <dbReference type="NCBI Taxonomy" id="1185876"/>
    <lineage>
        <taxon>Bacteria</taxon>
        <taxon>Pseudomonadati</taxon>
        <taxon>Bacteroidota</taxon>
        <taxon>Cytophagia</taxon>
        <taxon>Cytophagales</taxon>
        <taxon>Spirosomataceae</taxon>
        <taxon>Fibrisoma</taxon>
    </lineage>
</organism>
<dbReference type="GO" id="GO:0051539">
    <property type="term" value="F:4 iron, 4 sulfur cluster binding"/>
    <property type="evidence" value="ECO:0007669"/>
    <property type="project" value="UniProtKB-KW"/>
</dbReference>
<dbReference type="PANTHER" id="PTHR30176">
    <property type="entry name" value="FERREDOXIN-TYPE PROTEIN NAPH"/>
    <property type="match status" value="1"/>
</dbReference>
<reference evidence="10 11" key="1">
    <citation type="journal article" date="2012" name="J. Bacteriol.">
        <title>Genome Sequence of the Filamentous Bacterium Fibrisoma limi BUZ 3T.</title>
        <authorList>
            <person name="Filippini M."/>
            <person name="Qi W."/>
            <person name="Jaenicke S."/>
            <person name="Goesmann A."/>
            <person name="Smits T.H."/>
            <person name="Bagheri H.C."/>
        </authorList>
    </citation>
    <scope>NUCLEOTIDE SEQUENCE [LARGE SCALE GENOMIC DNA]</scope>
    <source>
        <strain evidence="11">BUZ 3T</strain>
    </source>
</reference>
<evidence type="ECO:0000256" key="5">
    <source>
        <dbReference type="ARBA" id="ARBA00023004"/>
    </source>
</evidence>
<evidence type="ECO:0000256" key="2">
    <source>
        <dbReference type="ARBA" id="ARBA00022485"/>
    </source>
</evidence>
<keyword evidence="5" id="KW-0408">Iron</keyword>
<keyword evidence="3" id="KW-0479">Metal-binding</keyword>
<evidence type="ECO:0000256" key="4">
    <source>
        <dbReference type="ARBA" id="ARBA00022982"/>
    </source>
</evidence>
<protein>
    <submittedName>
        <fullName evidence="10">Cytochrome c oxidase accessory protein CcoG</fullName>
    </submittedName>
</protein>
<keyword evidence="8" id="KW-0812">Transmembrane</keyword>